<evidence type="ECO:0000313" key="2">
    <source>
        <dbReference type="Proteomes" id="UP000830671"/>
    </source>
</evidence>
<gene>
    <name evidence="1" type="ORF">CLUP02_06477</name>
</gene>
<protein>
    <submittedName>
        <fullName evidence="1">Uncharacterized protein</fullName>
    </submittedName>
</protein>
<organism evidence="1 2">
    <name type="scientific">Colletotrichum lupini</name>
    <dbReference type="NCBI Taxonomy" id="145971"/>
    <lineage>
        <taxon>Eukaryota</taxon>
        <taxon>Fungi</taxon>
        <taxon>Dikarya</taxon>
        <taxon>Ascomycota</taxon>
        <taxon>Pezizomycotina</taxon>
        <taxon>Sordariomycetes</taxon>
        <taxon>Hypocreomycetidae</taxon>
        <taxon>Glomerellales</taxon>
        <taxon>Glomerellaceae</taxon>
        <taxon>Colletotrichum</taxon>
        <taxon>Colletotrichum acutatum species complex</taxon>
    </lineage>
</organism>
<dbReference type="EMBL" id="CP019475">
    <property type="protein sequence ID" value="UQC80991.1"/>
    <property type="molecule type" value="Genomic_DNA"/>
</dbReference>
<evidence type="ECO:0000313" key="1">
    <source>
        <dbReference type="EMBL" id="UQC80991.1"/>
    </source>
</evidence>
<sequence length="51" mass="5966">MAFGERVLKLDHVCRRMRPMFTAADGMSQHPPCLNYFRILQHRLLTGSHII</sequence>
<dbReference type="GeneID" id="73340486"/>
<keyword evidence="2" id="KW-1185">Reference proteome</keyword>
<dbReference type="RefSeq" id="XP_049142619.1">
    <property type="nucleotide sequence ID" value="XM_049285476.1"/>
</dbReference>
<dbReference type="KEGG" id="clup:CLUP02_06477"/>
<dbReference type="Proteomes" id="UP000830671">
    <property type="component" value="Chromosome 3"/>
</dbReference>
<reference evidence="1" key="1">
    <citation type="journal article" date="2021" name="Mol. Plant Microbe Interact.">
        <title>Complete Genome Sequence of the Plant-Pathogenic Fungus Colletotrichum lupini.</title>
        <authorList>
            <person name="Baroncelli R."/>
            <person name="Pensec F."/>
            <person name="Da Lio D."/>
            <person name="Boufleur T."/>
            <person name="Vicente I."/>
            <person name="Sarrocco S."/>
            <person name="Picot A."/>
            <person name="Baraldi E."/>
            <person name="Sukno S."/>
            <person name="Thon M."/>
            <person name="Le Floch G."/>
        </authorList>
    </citation>
    <scope>NUCLEOTIDE SEQUENCE</scope>
    <source>
        <strain evidence="1">IMI 504893</strain>
    </source>
</reference>
<name>A0A9Q8WF55_9PEZI</name>
<accession>A0A9Q8WF55</accession>
<proteinExistence type="predicted"/>
<dbReference type="AlphaFoldDB" id="A0A9Q8WF55"/>